<protein>
    <submittedName>
        <fullName evidence="1">Uncharacterized protein</fullName>
    </submittedName>
</protein>
<evidence type="ECO:0000313" key="1">
    <source>
        <dbReference type="EMBL" id="GGH33534.1"/>
    </source>
</evidence>
<dbReference type="Proteomes" id="UP000600214">
    <property type="component" value="Unassembled WGS sequence"/>
</dbReference>
<accession>A0ABQ1YPB3</accession>
<name>A0ABQ1YPB3_9BACT</name>
<dbReference type="EMBL" id="BMIA01000001">
    <property type="protein sequence ID" value="GGH33534.1"/>
    <property type="molecule type" value="Genomic_DNA"/>
</dbReference>
<evidence type="ECO:0000313" key="2">
    <source>
        <dbReference type="Proteomes" id="UP000600214"/>
    </source>
</evidence>
<reference evidence="2" key="1">
    <citation type="journal article" date="2019" name="Int. J. Syst. Evol. Microbiol.">
        <title>The Global Catalogue of Microorganisms (GCM) 10K type strain sequencing project: providing services to taxonomists for standard genome sequencing and annotation.</title>
        <authorList>
            <consortium name="The Broad Institute Genomics Platform"/>
            <consortium name="The Broad Institute Genome Sequencing Center for Infectious Disease"/>
            <person name="Wu L."/>
            <person name="Ma J."/>
        </authorList>
    </citation>
    <scope>NUCLEOTIDE SEQUENCE [LARGE SCALE GENOMIC DNA]</scope>
    <source>
        <strain evidence="2">CGMCC 1.15288</strain>
    </source>
</reference>
<organism evidence="1 2">
    <name type="scientific">Dyadobacter endophyticus</name>
    <dbReference type="NCBI Taxonomy" id="1749036"/>
    <lineage>
        <taxon>Bacteria</taxon>
        <taxon>Pseudomonadati</taxon>
        <taxon>Bacteroidota</taxon>
        <taxon>Cytophagia</taxon>
        <taxon>Cytophagales</taxon>
        <taxon>Spirosomataceae</taxon>
        <taxon>Dyadobacter</taxon>
    </lineage>
</organism>
<gene>
    <name evidence="1" type="ORF">GCM10007423_23870</name>
</gene>
<comment type="caution">
    <text evidence="1">The sequence shown here is derived from an EMBL/GenBank/DDBJ whole genome shotgun (WGS) entry which is preliminary data.</text>
</comment>
<proteinExistence type="predicted"/>
<keyword evidence="2" id="KW-1185">Reference proteome</keyword>
<sequence>MKKLKLPTNQLAISYCKAIKYIQYIKFISNNFWTRNADNLPVIPGDIFSSVRKNLQTTINKSTFLTR</sequence>